<keyword evidence="3" id="KW-1185">Reference proteome</keyword>
<reference evidence="2 3" key="1">
    <citation type="journal article" date="2019" name="Int. J. Syst. Evol. Microbiol.">
        <title>The Global Catalogue of Microorganisms (GCM) 10K type strain sequencing project: providing services to taxonomists for standard genome sequencing and annotation.</title>
        <authorList>
            <consortium name="The Broad Institute Genomics Platform"/>
            <consortium name="The Broad Institute Genome Sequencing Center for Infectious Disease"/>
            <person name="Wu L."/>
            <person name="Ma J."/>
        </authorList>
    </citation>
    <scope>NUCLEOTIDE SEQUENCE [LARGE SCALE GENOMIC DNA]</scope>
    <source>
        <strain evidence="2 3">JCM 15592</strain>
    </source>
</reference>
<evidence type="ECO:0000256" key="1">
    <source>
        <dbReference type="SAM" id="Phobius"/>
    </source>
</evidence>
<dbReference type="RefSeq" id="WP_344088662.1">
    <property type="nucleotide sequence ID" value="NZ_BAAAPO010000062.1"/>
</dbReference>
<dbReference type="InterPro" id="IPR021787">
    <property type="entry name" value="DUF3352"/>
</dbReference>
<evidence type="ECO:0008006" key="4">
    <source>
        <dbReference type="Google" id="ProtNLM"/>
    </source>
</evidence>
<name>A0ABN2M3Y9_9MICO</name>
<evidence type="ECO:0000313" key="3">
    <source>
        <dbReference type="Proteomes" id="UP001499938"/>
    </source>
</evidence>
<dbReference type="Pfam" id="PF11832">
    <property type="entry name" value="DUF3352"/>
    <property type="match status" value="1"/>
</dbReference>
<organism evidence="2 3">
    <name type="scientific">Nostocoides veronense</name>
    <dbReference type="NCBI Taxonomy" id="330836"/>
    <lineage>
        <taxon>Bacteria</taxon>
        <taxon>Bacillati</taxon>
        <taxon>Actinomycetota</taxon>
        <taxon>Actinomycetes</taxon>
        <taxon>Micrococcales</taxon>
        <taxon>Intrasporangiaceae</taxon>
        <taxon>Nostocoides</taxon>
    </lineage>
</organism>
<sequence length="494" mass="50541">MTEDIQNPAEPLDGVVEVAAPKRRRGVTIAAVGGTLALVGLAAGGALAMNALSGGGPQPEDVLPANTLGFAKIDLDPSSGQKISALRLMRKFPALKDQLSGTDDNSDLRRVVFEAAQKEGGLKGLSYDADVAPWIGDRFAMAAVPTADGKGVVPVMLLASTDQAKAKAALAKAATDGAACDVLPDFVRCTEKAEELAALASAPGTKLVDSAGFKGDMKDLGEDGIVSMWLDLGAAVDLAATESSVSAQELDAVKDKIGGGRMYAALRFDGANVEVAGAVRDAKAPAVDASGSTEIGSLPADTIAAVSFNSLGEQVKSAWADVQKALDATSGESDLTGSIQNQFGISLPDDLVGLLGKHTTFTFGGMGSDDMPKIALKTDGDPAVAQKLVNAVSDQGQPLGLVGDGRVVLALDQTYADAVAKGSGLDKNEAFVNAMPDYKNASQAVFVNIAKVIEAFGADIPADMRANLDPLSAFGMTGTQKGGDSDFTIRLTTR</sequence>
<keyword evidence="1" id="KW-0472">Membrane</keyword>
<dbReference type="EMBL" id="BAAAPO010000062">
    <property type="protein sequence ID" value="GAA1808694.1"/>
    <property type="molecule type" value="Genomic_DNA"/>
</dbReference>
<feature type="transmembrane region" description="Helical" evidence="1">
    <location>
        <begin position="27"/>
        <end position="49"/>
    </location>
</feature>
<evidence type="ECO:0000313" key="2">
    <source>
        <dbReference type="EMBL" id="GAA1808694.1"/>
    </source>
</evidence>
<gene>
    <name evidence="2" type="ORF">GCM10009811_34940</name>
</gene>
<keyword evidence="1" id="KW-0812">Transmembrane</keyword>
<keyword evidence="1" id="KW-1133">Transmembrane helix</keyword>
<accession>A0ABN2M3Y9</accession>
<protein>
    <recommendedName>
        <fullName evidence="4">DUF3352 domain-containing protein</fullName>
    </recommendedName>
</protein>
<proteinExistence type="predicted"/>
<dbReference type="Proteomes" id="UP001499938">
    <property type="component" value="Unassembled WGS sequence"/>
</dbReference>
<comment type="caution">
    <text evidence="2">The sequence shown here is derived from an EMBL/GenBank/DDBJ whole genome shotgun (WGS) entry which is preliminary data.</text>
</comment>